<gene>
    <name evidence="2" type="ORF">BO72DRAFT_155246</name>
</gene>
<dbReference type="EMBL" id="KZ824653">
    <property type="protein sequence ID" value="RAK75851.1"/>
    <property type="molecule type" value="Genomic_DNA"/>
</dbReference>
<dbReference type="GeneID" id="63856595"/>
<evidence type="ECO:0000313" key="3">
    <source>
        <dbReference type="Proteomes" id="UP000249789"/>
    </source>
</evidence>
<feature type="compositionally biased region" description="Basic and acidic residues" evidence="1">
    <location>
        <begin position="24"/>
        <end position="46"/>
    </location>
</feature>
<dbReference type="Proteomes" id="UP000249789">
    <property type="component" value="Unassembled WGS sequence"/>
</dbReference>
<sequence>MRGWTNALSSSSSKESQNHHRIRIGTEKTDTRGEKEKSERENDRPSDPPGRLTSTLVGNLHQPQTQAVESGKSIAPITRLHGWIDNGHTRIQTWIFRRFVMQGQGRDRAPGASDLLDAEEWRGEQTVLPSDDVDDDRGNAVAADDCLIPACSSCQTRRSSIVWQWGCPVDGPTGLNLGLSLVGLGGVGV</sequence>
<reference evidence="2 3" key="1">
    <citation type="submission" date="2018-02" db="EMBL/GenBank/DDBJ databases">
        <title>The genomes of Aspergillus section Nigri reveals drivers in fungal speciation.</title>
        <authorList>
            <consortium name="DOE Joint Genome Institute"/>
            <person name="Vesth T.C."/>
            <person name="Nybo J."/>
            <person name="Theobald S."/>
            <person name="Brandl J."/>
            <person name="Frisvad J.C."/>
            <person name="Nielsen K.F."/>
            <person name="Lyhne E.K."/>
            <person name="Kogle M.E."/>
            <person name="Kuo A."/>
            <person name="Riley R."/>
            <person name="Clum A."/>
            <person name="Nolan M."/>
            <person name="Lipzen A."/>
            <person name="Salamov A."/>
            <person name="Henrissat B."/>
            <person name="Wiebenga A."/>
            <person name="De vries R.P."/>
            <person name="Grigoriev I.V."/>
            <person name="Mortensen U.H."/>
            <person name="Andersen M.R."/>
            <person name="Baker S.E."/>
        </authorList>
    </citation>
    <scope>NUCLEOTIDE SEQUENCE [LARGE SCALE GENOMIC DNA]</scope>
    <source>
        <strain evidence="2 3">CBS 313.89</strain>
    </source>
</reference>
<accession>A0A8G1RQU1</accession>
<proteinExistence type="predicted"/>
<name>A0A8G1RQU1_9EURO</name>
<dbReference type="AlphaFoldDB" id="A0A8G1RQU1"/>
<keyword evidence="3" id="KW-1185">Reference proteome</keyword>
<feature type="region of interest" description="Disordered" evidence="1">
    <location>
        <begin position="1"/>
        <end position="56"/>
    </location>
</feature>
<protein>
    <submittedName>
        <fullName evidence="2">Uncharacterized protein</fullName>
    </submittedName>
</protein>
<organism evidence="2 3">
    <name type="scientific">Aspergillus fijiensis CBS 313.89</name>
    <dbReference type="NCBI Taxonomy" id="1448319"/>
    <lineage>
        <taxon>Eukaryota</taxon>
        <taxon>Fungi</taxon>
        <taxon>Dikarya</taxon>
        <taxon>Ascomycota</taxon>
        <taxon>Pezizomycotina</taxon>
        <taxon>Eurotiomycetes</taxon>
        <taxon>Eurotiomycetidae</taxon>
        <taxon>Eurotiales</taxon>
        <taxon>Aspergillaceae</taxon>
        <taxon>Aspergillus</taxon>
    </lineage>
</organism>
<evidence type="ECO:0000313" key="2">
    <source>
        <dbReference type="EMBL" id="RAK75851.1"/>
    </source>
</evidence>
<dbReference type="RefSeq" id="XP_040799861.1">
    <property type="nucleotide sequence ID" value="XM_040939262.1"/>
</dbReference>
<evidence type="ECO:0000256" key="1">
    <source>
        <dbReference type="SAM" id="MobiDB-lite"/>
    </source>
</evidence>
<dbReference type="VEuPathDB" id="FungiDB:BO72DRAFT_155246"/>